<protein>
    <submittedName>
        <fullName evidence="1">Uncharacterized protein</fullName>
    </submittedName>
</protein>
<dbReference type="RefSeq" id="WP_154566175.1">
    <property type="nucleotide sequence ID" value="NZ_VOSW01000095.1"/>
</dbReference>
<sequence length="88" mass="9553">MAASHPKLNFRDHDRILPAIKSIHTPDVAGGNTLLTAAANDDMLVGSIAAGAGKNFRTDNVSIAMVVRHIGFRLGYTRKHYPEPLRTC</sequence>
<comment type="caution">
    <text evidence="1">The sequence shown here is derived from an EMBL/GenBank/DDBJ whole genome shotgun (WGS) entry which is preliminary data.</text>
</comment>
<reference evidence="1 2" key="1">
    <citation type="journal article" date="2020" name="Int. J. Syst. Evol. Microbiol.">
        <title>Paraburkholderia madseniana sp. nov., a phenolic acid-degrading bacterium isolated from acidic forest soil.</title>
        <authorList>
            <person name="Wilhelm R.C."/>
            <person name="Murphy S.J.L."/>
            <person name="Feriancek N.M."/>
            <person name="Karasz D.C."/>
            <person name="DeRito C.M."/>
            <person name="Newman J.D."/>
            <person name="Buckley D.H."/>
        </authorList>
    </citation>
    <scope>NUCLEOTIDE SEQUENCE [LARGE SCALE GENOMIC DNA]</scope>
    <source>
        <strain evidence="1 2">RP11</strain>
    </source>
</reference>
<organism evidence="1 2">
    <name type="scientific">Paraburkholderia madseniana</name>
    <dbReference type="NCBI Taxonomy" id="2599607"/>
    <lineage>
        <taxon>Bacteria</taxon>
        <taxon>Pseudomonadati</taxon>
        <taxon>Pseudomonadota</taxon>
        <taxon>Betaproteobacteria</taxon>
        <taxon>Burkholderiales</taxon>
        <taxon>Burkholderiaceae</taxon>
        <taxon>Paraburkholderia</taxon>
    </lineage>
</organism>
<dbReference type="EMBL" id="VOSW01000095">
    <property type="protein sequence ID" value="KAE8755235.1"/>
    <property type="molecule type" value="Genomic_DNA"/>
</dbReference>
<dbReference type="Proteomes" id="UP000463700">
    <property type="component" value="Unassembled WGS sequence"/>
</dbReference>
<proteinExistence type="predicted"/>
<dbReference type="AlphaFoldDB" id="A0A6N6W3R9"/>
<evidence type="ECO:0000313" key="1">
    <source>
        <dbReference type="EMBL" id="KAE8755235.1"/>
    </source>
</evidence>
<accession>A0A6N6W3R9</accession>
<gene>
    <name evidence="1" type="ORF">FSO04_35420</name>
</gene>
<evidence type="ECO:0000313" key="2">
    <source>
        <dbReference type="Proteomes" id="UP000463700"/>
    </source>
</evidence>
<name>A0A6N6W3R9_9BURK</name>